<evidence type="ECO:0000313" key="8">
    <source>
        <dbReference type="EMBL" id="TCK73804.1"/>
    </source>
</evidence>
<evidence type="ECO:0000259" key="7">
    <source>
        <dbReference type="Pfam" id="PF01095"/>
    </source>
</evidence>
<dbReference type="SUPFAM" id="SSF51126">
    <property type="entry name" value="Pectin lyase-like"/>
    <property type="match status" value="2"/>
</dbReference>
<dbReference type="GO" id="GO:0005975">
    <property type="term" value="P:carbohydrate metabolic process"/>
    <property type="evidence" value="ECO:0007669"/>
    <property type="project" value="InterPro"/>
</dbReference>
<dbReference type="GO" id="GO:0042545">
    <property type="term" value="P:cell wall modification"/>
    <property type="evidence" value="ECO:0007669"/>
    <property type="project" value="InterPro"/>
</dbReference>
<evidence type="ECO:0000256" key="1">
    <source>
        <dbReference type="ARBA" id="ARBA00008834"/>
    </source>
</evidence>
<dbReference type="Pfam" id="PF00295">
    <property type="entry name" value="Glyco_hydro_28"/>
    <property type="match status" value="1"/>
</dbReference>
<feature type="signal peptide" evidence="6">
    <location>
        <begin position="1"/>
        <end position="26"/>
    </location>
</feature>
<dbReference type="SMART" id="SM00710">
    <property type="entry name" value="PbH1"/>
    <property type="match status" value="5"/>
</dbReference>
<keyword evidence="9" id="KW-1185">Reference proteome</keyword>
<sequence length="781" mass="83678">MPLAYMTMLKTTLLALAFSFALSACAQDTRHVTEPHIPPACTVLRAKLAAPAGQLSPADEQREDTARIQLAIDHCAPGKAVKLRADGARFVFLSGPLTLKAGVTLDVEAKAAIFASRNPRDYDLTPGSCGVVNERGHGCKPLITVNNAPGSGIMGDGSIDGRGGATLLGQSVTWWDLAHTAKITDKQQSCMRLIVVEHSDNFTLYRITLRNSPNFHVAVNRTNGFTAWGVRIMTPKTARNTDGIDPGSSTNVTITHTYIHTGDDNVAIKSGKAGPATNMSILDNHFYTGHGMSIGSGTDGGVSHILVRNLTIDGADNGIRIKSDRSRGGLVSDVTYQHVCIRNTKNPLVFTPLYTTFSGDRLPVYRDITLNDVNILSPGAYTFLGLDATHKLGITLHDVFADAQDQSKFTAADADITISGSGNLRPAGKNVTVTGTASPGSAPACQFVPFPDLSTAPEAAQTVQPEDKTLYVAADGTGDFYSVEKAIEAAPETGGALVLVAPGTYREVLNVNKPHITLRSANPDASRTVIVNDRSAGTSGGTLHSATVNVSGDNFLAENITFENDFNKTHEQIPQGSQALALLVRGDRAVFRNVRLLGNQDTLYTGSRNCTPDGSPCTPARQFFSHCYIAGNVDFIFGDGKAVFDHCEIHSTPHSEGFITAQAKHYPGEDSGFVFDHCTLTADPGTTNVYLGRPWRDDATVIFLNTEMGVHINAAGWREWHPGETHRLETVYYAEYISSGAGAHPGERDPHVHMLSAQQAEQFSPQTYLRGADGWQPAAKP</sequence>
<dbReference type="InterPro" id="IPR011050">
    <property type="entry name" value="Pectin_lyase_fold/virulence"/>
</dbReference>
<dbReference type="GO" id="GO:0030599">
    <property type="term" value="F:pectinesterase activity"/>
    <property type="evidence" value="ECO:0007669"/>
    <property type="project" value="InterPro"/>
</dbReference>
<proteinExistence type="inferred from homology"/>
<dbReference type="Gene3D" id="2.160.20.10">
    <property type="entry name" value="Single-stranded right-handed beta-helix, Pectin lyase-like"/>
    <property type="match status" value="2"/>
</dbReference>
<dbReference type="InterPro" id="IPR000743">
    <property type="entry name" value="Glyco_hydro_28"/>
</dbReference>
<evidence type="ECO:0000313" key="9">
    <source>
        <dbReference type="Proteomes" id="UP000295210"/>
    </source>
</evidence>
<dbReference type="GO" id="GO:0004650">
    <property type="term" value="F:polygalacturonase activity"/>
    <property type="evidence" value="ECO:0007669"/>
    <property type="project" value="InterPro"/>
</dbReference>
<evidence type="ECO:0000256" key="5">
    <source>
        <dbReference type="ARBA" id="ARBA00023295"/>
    </source>
</evidence>
<dbReference type="EMBL" id="SMGK01000002">
    <property type="protein sequence ID" value="TCK73804.1"/>
    <property type="molecule type" value="Genomic_DNA"/>
</dbReference>
<protein>
    <submittedName>
        <fullName evidence="8">Polygalacturonase</fullName>
    </submittedName>
</protein>
<comment type="similarity">
    <text evidence="1">Belongs to the glycosyl hydrolase 28 family.</text>
</comment>
<dbReference type="RefSeq" id="WP_165876694.1">
    <property type="nucleotide sequence ID" value="NZ_SMGK01000002.1"/>
</dbReference>
<comment type="similarity">
    <text evidence="2">Belongs to the pectinesterase family.</text>
</comment>
<accession>A0A4R1L6M9</accession>
<evidence type="ECO:0000256" key="4">
    <source>
        <dbReference type="ARBA" id="ARBA00023085"/>
    </source>
</evidence>
<gene>
    <name evidence="8" type="ORF">C7378_1418</name>
</gene>
<dbReference type="Pfam" id="PF01095">
    <property type="entry name" value="Pectinesterase"/>
    <property type="match status" value="1"/>
</dbReference>
<dbReference type="PANTHER" id="PTHR31321">
    <property type="entry name" value="ACYL-COA THIOESTER HYDROLASE YBHC-RELATED"/>
    <property type="match status" value="1"/>
</dbReference>
<dbReference type="PROSITE" id="PS00502">
    <property type="entry name" value="POLYGALACTURONASE"/>
    <property type="match status" value="1"/>
</dbReference>
<dbReference type="Proteomes" id="UP000295210">
    <property type="component" value="Unassembled WGS sequence"/>
</dbReference>
<feature type="chain" id="PRO_5020978184" evidence="6">
    <location>
        <begin position="27"/>
        <end position="781"/>
    </location>
</feature>
<dbReference type="GO" id="GO:0009279">
    <property type="term" value="C:cell outer membrane"/>
    <property type="evidence" value="ECO:0007669"/>
    <property type="project" value="TreeGrafter"/>
</dbReference>
<dbReference type="InterPro" id="IPR012334">
    <property type="entry name" value="Pectin_lyas_fold"/>
</dbReference>
<feature type="domain" description="Pectinesterase catalytic" evidence="7">
    <location>
        <begin position="471"/>
        <end position="771"/>
    </location>
</feature>
<dbReference type="InterPro" id="IPR006626">
    <property type="entry name" value="PbH1"/>
</dbReference>
<reference evidence="8 9" key="1">
    <citation type="submission" date="2019-03" db="EMBL/GenBank/DDBJ databases">
        <title>Genomic Encyclopedia of Type Strains, Phase IV (KMG-IV): sequencing the most valuable type-strain genomes for metagenomic binning, comparative biology and taxonomic classification.</title>
        <authorList>
            <person name="Goeker M."/>
        </authorList>
    </citation>
    <scope>NUCLEOTIDE SEQUENCE [LARGE SCALE GENOMIC DNA]</scope>
    <source>
        <strain evidence="8 9">DSM 103428</strain>
    </source>
</reference>
<dbReference type="AlphaFoldDB" id="A0A4R1L6M9"/>
<keyword evidence="5" id="KW-0326">Glycosidase</keyword>
<comment type="caution">
    <text evidence="8">The sequence shown here is derived from an EMBL/GenBank/DDBJ whole genome shotgun (WGS) entry which is preliminary data.</text>
</comment>
<evidence type="ECO:0000256" key="6">
    <source>
        <dbReference type="SAM" id="SignalP"/>
    </source>
</evidence>
<dbReference type="InterPro" id="IPR000070">
    <property type="entry name" value="Pectinesterase_cat"/>
</dbReference>
<organism evidence="8 9">
    <name type="scientific">Acidipila rosea</name>
    <dbReference type="NCBI Taxonomy" id="768535"/>
    <lineage>
        <taxon>Bacteria</taxon>
        <taxon>Pseudomonadati</taxon>
        <taxon>Acidobacteriota</taxon>
        <taxon>Terriglobia</taxon>
        <taxon>Terriglobales</taxon>
        <taxon>Acidobacteriaceae</taxon>
        <taxon>Acidipila</taxon>
    </lineage>
</organism>
<evidence type="ECO:0000256" key="2">
    <source>
        <dbReference type="ARBA" id="ARBA00008891"/>
    </source>
</evidence>
<dbReference type="PANTHER" id="PTHR31321:SF57">
    <property type="entry name" value="PECTINESTERASE 53-RELATED"/>
    <property type="match status" value="1"/>
</dbReference>
<evidence type="ECO:0000256" key="3">
    <source>
        <dbReference type="ARBA" id="ARBA00022801"/>
    </source>
</evidence>
<keyword evidence="6" id="KW-0732">Signal</keyword>
<keyword evidence="3" id="KW-0378">Hydrolase</keyword>
<keyword evidence="4" id="KW-0063">Aspartyl esterase</keyword>
<name>A0A4R1L6M9_9BACT</name>